<sequence>MKFKMLLLLLISVVVISGCGSDKMSEPTTLLNQNGEEVTFPQEKPTLFFFITTYT</sequence>
<evidence type="ECO:0000313" key="3">
    <source>
        <dbReference type="Proteomes" id="UP001172055"/>
    </source>
</evidence>
<gene>
    <name evidence="2" type="ORF">QWY14_11330</name>
</gene>
<keyword evidence="3" id="KW-1185">Reference proteome</keyword>
<dbReference type="EMBL" id="JAUJWV010000001">
    <property type="protein sequence ID" value="MDN7242395.1"/>
    <property type="molecule type" value="Genomic_DNA"/>
</dbReference>
<organism evidence="2 3">
    <name type="scientific">Planococcus shixiaomingii</name>
    <dbReference type="NCBI Taxonomy" id="3058393"/>
    <lineage>
        <taxon>Bacteria</taxon>
        <taxon>Bacillati</taxon>
        <taxon>Bacillota</taxon>
        <taxon>Bacilli</taxon>
        <taxon>Bacillales</taxon>
        <taxon>Caryophanaceae</taxon>
        <taxon>Planococcus</taxon>
    </lineage>
</organism>
<feature type="signal peptide" evidence="1">
    <location>
        <begin position="1"/>
        <end position="17"/>
    </location>
</feature>
<name>A0ABT8N3E3_9BACL</name>
<protein>
    <submittedName>
        <fullName evidence="2">Uncharacterized protein</fullName>
    </submittedName>
</protein>
<dbReference type="RefSeq" id="WP_300986429.1">
    <property type="nucleotide sequence ID" value="NZ_CP129236.1"/>
</dbReference>
<proteinExistence type="predicted"/>
<keyword evidence="1" id="KW-0732">Signal</keyword>
<dbReference type="PROSITE" id="PS51257">
    <property type="entry name" value="PROKAR_LIPOPROTEIN"/>
    <property type="match status" value="1"/>
</dbReference>
<evidence type="ECO:0000313" key="2">
    <source>
        <dbReference type="EMBL" id="MDN7242395.1"/>
    </source>
</evidence>
<dbReference type="Proteomes" id="UP001172055">
    <property type="component" value="Unassembled WGS sequence"/>
</dbReference>
<evidence type="ECO:0000256" key="1">
    <source>
        <dbReference type="SAM" id="SignalP"/>
    </source>
</evidence>
<feature type="chain" id="PRO_5046430976" evidence="1">
    <location>
        <begin position="18"/>
        <end position="55"/>
    </location>
</feature>
<comment type="caution">
    <text evidence="2">The sequence shown here is derived from an EMBL/GenBank/DDBJ whole genome shotgun (WGS) entry which is preliminary data.</text>
</comment>
<accession>A0ABT8N3E3</accession>
<reference evidence="2 3" key="1">
    <citation type="submission" date="2023-06" db="EMBL/GenBank/DDBJ databases">
        <title>Novel species in genus Planococcus.</title>
        <authorList>
            <person name="Ning S."/>
        </authorList>
    </citation>
    <scope>NUCLEOTIDE SEQUENCE [LARGE SCALE GENOMIC DNA]</scope>
    <source>
        <strain evidence="2 3">N028</strain>
    </source>
</reference>